<dbReference type="AlphaFoldDB" id="A0A6G9A0G9"/>
<dbReference type="PRINTS" id="PR00039">
    <property type="entry name" value="HTHLYSR"/>
</dbReference>
<evidence type="ECO:0000256" key="1">
    <source>
        <dbReference type="ARBA" id="ARBA00003502"/>
    </source>
</evidence>
<accession>A0A6G9A0G9</accession>
<dbReference type="SUPFAM" id="SSF46785">
    <property type="entry name" value="Winged helix' DNA-binding domain"/>
    <property type="match status" value="1"/>
</dbReference>
<keyword evidence="5" id="KW-0010">Activator</keyword>
<evidence type="ECO:0000259" key="7">
    <source>
        <dbReference type="PROSITE" id="PS50931"/>
    </source>
</evidence>
<dbReference type="InterPro" id="IPR036390">
    <property type="entry name" value="WH_DNA-bd_sf"/>
</dbReference>
<evidence type="ECO:0000313" key="11">
    <source>
        <dbReference type="Proteomes" id="UP000500895"/>
    </source>
</evidence>
<dbReference type="Pfam" id="PF03466">
    <property type="entry name" value="LysR_substrate"/>
    <property type="match status" value="1"/>
</dbReference>
<dbReference type="PROSITE" id="PS50931">
    <property type="entry name" value="HTH_LYSR"/>
    <property type="match status" value="1"/>
</dbReference>
<dbReference type="Proteomes" id="UP000319298">
    <property type="component" value="Chromosome"/>
</dbReference>
<dbReference type="PANTHER" id="PTHR30293">
    <property type="entry name" value="TRANSCRIPTIONAL REGULATORY PROTEIN NAC-RELATED"/>
    <property type="match status" value="1"/>
</dbReference>
<reference evidence="9" key="3">
    <citation type="submission" date="2024-02" db="EMBL/GenBank/DDBJ databases">
        <authorList>
            <person name="Bromfield E.S.P."/>
            <person name="Cloutier S."/>
            <person name="Nguyen H.D.T."/>
        </authorList>
    </citation>
    <scope>NUCLEOTIDE SEQUENCE</scope>
    <source>
        <strain evidence="9">101S1MB</strain>
        <strain evidence="8">65S1MB</strain>
    </source>
</reference>
<dbReference type="Gene3D" id="1.10.10.10">
    <property type="entry name" value="Winged helix-like DNA-binding domain superfamily/Winged helix DNA-binding domain"/>
    <property type="match status" value="1"/>
</dbReference>
<keyword evidence="10" id="KW-1185">Reference proteome</keyword>
<comment type="function">
    <text evidence="1">NodD regulates the expression of the nodABCFE genes which encode other nodulation proteins. NodD is also a negative regulator of its own expression. Binds flavonoids as inducers.</text>
</comment>
<evidence type="ECO:0000313" key="9">
    <source>
        <dbReference type="EMBL" id="QIP05795.1"/>
    </source>
</evidence>
<dbReference type="Gene3D" id="3.40.190.290">
    <property type="match status" value="1"/>
</dbReference>
<dbReference type="FunFam" id="1.10.10.10:FF:000001">
    <property type="entry name" value="LysR family transcriptional regulator"/>
    <property type="match status" value="1"/>
</dbReference>
<sequence length="309" mass="33221">MQFRQLRYFVKIVDAGSFSRAASIVHVAQPALSQQIAELEGRLGVSLLQRSARGVRPTAAGEVLYEKASAILRRLDRLPSLVQSSGSEPVGHVNLGIASSLAAKLVAGVVEECRANLPKVALRVSDGDSLSLEQRTSSAALELAIVYEDGLTARLTRMPLFRQKLFLICSEPLSDNPSAISLERLAGLPLVLPAPGNGRRDILDRMFADAKLPLKLALEADSLGTELSAVQNKVGYTVLPVGDMSHFGPHAFAKPVPIDPPICLTCSIVQSGDLPLTRAAEAVRDCLIKFIERRVGEIDMPGLEWIASD</sequence>
<evidence type="ECO:0000313" key="10">
    <source>
        <dbReference type="Proteomes" id="UP000319298"/>
    </source>
</evidence>
<dbReference type="GO" id="GO:0003677">
    <property type="term" value="F:DNA binding"/>
    <property type="evidence" value="ECO:0007669"/>
    <property type="project" value="UniProtKB-KW"/>
</dbReference>
<evidence type="ECO:0000256" key="3">
    <source>
        <dbReference type="ARBA" id="ARBA00023015"/>
    </source>
</evidence>
<evidence type="ECO:0000256" key="6">
    <source>
        <dbReference type="ARBA" id="ARBA00023163"/>
    </source>
</evidence>
<evidence type="ECO:0000313" key="8">
    <source>
        <dbReference type="EMBL" id="QDF42060.1"/>
    </source>
</evidence>
<dbReference type="PANTHER" id="PTHR30293:SF0">
    <property type="entry name" value="NITROGEN ASSIMILATION REGULATORY PROTEIN NAC"/>
    <property type="match status" value="1"/>
</dbReference>
<dbReference type="InterPro" id="IPR000847">
    <property type="entry name" value="LysR_HTH_N"/>
</dbReference>
<name>A0A6G9A0G9_9BRAD</name>
<reference evidence="10 11" key="2">
    <citation type="journal article" date="2020" name="Int. J. Syst. Evol. Microbiol.">
        <title>Description and complete genome sequences of Bradyrhizobium symbiodeficiens sp. nov., a non-symbiotic bacterium associated with legumes native to Canada.</title>
        <authorList>
            <person name="Bromfield E.S.P."/>
            <person name="Cloutier S."/>
            <person name="Nguyen H.D.T."/>
        </authorList>
    </citation>
    <scope>NUCLEOTIDE SEQUENCE [LARGE SCALE GENOMIC DNA]</scope>
    <source>
        <strain evidence="9 11">101S1MB</strain>
        <strain evidence="8 10">65S1MB</strain>
    </source>
</reference>
<keyword evidence="4" id="KW-0238">DNA-binding</keyword>
<organism evidence="9 11">
    <name type="scientific">Bradyrhizobium symbiodeficiens</name>
    <dbReference type="NCBI Taxonomy" id="1404367"/>
    <lineage>
        <taxon>Bacteria</taxon>
        <taxon>Pseudomonadati</taxon>
        <taxon>Pseudomonadota</taxon>
        <taxon>Alphaproteobacteria</taxon>
        <taxon>Hyphomicrobiales</taxon>
        <taxon>Nitrobacteraceae</taxon>
        <taxon>Bradyrhizobium</taxon>
    </lineage>
</organism>
<dbReference type="Proteomes" id="UP000500895">
    <property type="component" value="Chromosome"/>
</dbReference>
<reference evidence="10" key="1">
    <citation type="submission" date="2019-06" db="EMBL/GenBank/DDBJ databases">
        <title>Whole-Genome Sequence of Bradyrhizobium sp. 3 Strain 65S1MB.</title>
        <authorList>
            <person name="Bromfield E.S.P."/>
            <person name="Cloutier S."/>
            <person name="Nguyen H.D.T."/>
        </authorList>
    </citation>
    <scope>NUCLEOTIDE SEQUENCE [LARGE SCALE GENOMIC DNA]</scope>
    <source>
        <strain evidence="10">65S1MB</strain>
    </source>
</reference>
<dbReference type="InterPro" id="IPR036388">
    <property type="entry name" value="WH-like_DNA-bd_sf"/>
</dbReference>
<keyword evidence="3" id="KW-0805">Transcription regulation</keyword>
<dbReference type="SUPFAM" id="SSF53850">
    <property type="entry name" value="Periplasmic binding protein-like II"/>
    <property type="match status" value="1"/>
</dbReference>
<dbReference type="InterPro" id="IPR005119">
    <property type="entry name" value="LysR_subst-bd"/>
</dbReference>
<evidence type="ECO:0000256" key="5">
    <source>
        <dbReference type="ARBA" id="ARBA00023159"/>
    </source>
</evidence>
<evidence type="ECO:0000256" key="2">
    <source>
        <dbReference type="ARBA" id="ARBA00009437"/>
    </source>
</evidence>
<dbReference type="EMBL" id="CP050066">
    <property type="protein sequence ID" value="QIP05795.1"/>
    <property type="molecule type" value="Genomic_DNA"/>
</dbReference>
<evidence type="ECO:0000256" key="4">
    <source>
        <dbReference type="ARBA" id="ARBA00023125"/>
    </source>
</evidence>
<keyword evidence="6" id="KW-0804">Transcription</keyword>
<dbReference type="GO" id="GO:2000142">
    <property type="term" value="P:regulation of DNA-templated transcription initiation"/>
    <property type="evidence" value="ECO:0007669"/>
    <property type="project" value="TreeGrafter"/>
</dbReference>
<dbReference type="EMBL" id="CP041090">
    <property type="protein sequence ID" value="QDF42060.1"/>
    <property type="molecule type" value="Genomic_DNA"/>
</dbReference>
<comment type="similarity">
    <text evidence="2">Belongs to the LysR transcriptional regulatory family.</text>
</comment>
<feature type="domain" description="HTH lysR-type" evidence="7">
    <location>
        <begin position="1"/>
        <end position="58"/>
    </location>
</feature>
<dbReference type="Pfam" id="PF00126">
    <property type="entry name" value="HTH_1"/>
    <property type="match status" value="1"/>
</dbReference>
<protein>
    <submittedName>
        <fullName evidence="9">LysR substrate-binding domain-containing protein</fullName>
    </submittedName>
</protein>
<proteinExistence type="inferred from homology"/>
<dbReference type="GO" id="GO:0003700">
    <property type="term" value="F:DNA-binding transcription factor activity"/>
    <property type="evidence" value="ECO:0007669"/>
    <property type="project" value="InterPro"/>
</dbReference>
<dbReference type="RefSeq" id="WP_140483014.1">
    <property type="nucleotide sequence ID" value="NZ_CP041090.2"/>
</dbReference>
<gene>
    <name evidence="8" type="ORF">FJN17_33205</name>
    <name evidence="9" type="ORF">HAV00_05840</name>
</gene>